<feature type="signal peptide" evidence="7">
    <location>
        <begin position="1"/>
        <end position="23"/>
    </location>
</feature>
<dbReference type="InterPro" id="IPR006034">
    <property type="entry name" value="Asparaginase/glutaminase-like"/>
</dbReference>
<sequence length="355" mass="37632">MKPITLLLLACALCGRAEVIAQATTGKLPHVVILATGGTIAGAGESSVGTAYTAGKLPIEVLLNAVPEAKKIANISGEQIASVGSQAMHDSVWLKLAKRINELTARPDVDGIVITHGTDTEDETGFFLQLTVKTSKPVVLVGAMRSATAISADGPMNLYNGIVTAASPKSAGRGVLVCMNDRIYSAREVTKTNTTNVATFQSPNAGPLGVVYDGDVAYYHKILRKHTVETEFDISGVNTLPKVDILYGYSNMNPILVDALVKDKAQGIVIAGVGNGNLYPTVEQRIKKVTSSGIVVVRASRTGSGRVTLNAETDDKALGTVVSDDLNPQKARILLQLALLKTKDPKKIQEMFFEY</sequence>
<organism evidence="10 11">
    <name type="scientific">Chitinophaga barathri</name>
    <dbReference type="NCBI Taxonomy" id="1647451"/>
    <lineage>
        <taxon>Bacteria</taxon>
        <taxon>Pseudomonadati</taxon>
        <taxon>Bacteroidota</taxon>
        <taxon>Chitinophagia</taxon>
        <taxon>Chitinophagales</taxon>
        <taxon>Chitinophagaceae</taxon>
        <taxon>Chitinophaga</taxon>
    </lineage>
</organism>
<dbReference type="Gene3D" id="3.40.50.40">
    <property type="match status" value="1"/>
</dbReference>
<feature type="binding site" evidence="4">
    <location>
        <position position="85"/>
    </location>
    <ligand>
        <name>substrate</name>
    </ligand>
</feature>
<keyword evidence="2 10" id="KW-0378">Hydrolase</keyword>
<comment type="similarity">
    <text evidence="1 6">Belongs to the asparaginase 1 family.</text>
</comment>
<dbReference type="SUPFAM" id="SSF53774">
    <property type="entry name" value="Glutaminase/Asparaginase"/>
    <property type="match status" value="1"/>
</dbReference>
<accession>A0A3N4MAT9</accession>
<dbReference type="Pfam" id="PF17763">
    <property type="entry name" value="Asparaginase_C"/>
    <property type="match status" value="1"/>
</dbReference>
<dbReference type="PROSITE" id="PS51732">
    <property type="entry name" value="ASN_GLN_ASE_3"/>
    <property type="match status" value="1"/>
</dbReference>
<dbReference type="PROSITE" id="PS00144">
    <property type="entry name" value="ASN_GLN_ASE_1"/>
    <property type="match status" value="1"/>
</dbReference>
<feature type="domain" description="L-asparaginase N-terminal" evidence="8">
    <location>
        <begin position="30"/>
        <end position="221"/>
    </location>
</feature>
<dbReference type="Pfam" id="PF00710">
    <property type="entry name" value="Asparaginase"/>
    <property type="match status" value="1"/>
</dbReference>
<evidence type="ECO:0000313" key="10">
    <source>
        <dbReference type="EMBL" id="RPD38527.1"/>
    </source>
</evidence>
<evidence type="ECO:0000313" key="11">
    <source>
        <dbReference type="Proteomes" id="UP000279089"/>
    </source>
</evidence>
<evidence type="ECO:0000256" key="1">
    <source>
        <dbReference type="ARBA" id="ARBA00010518"/>
    </source>
</evidence>
<gene>
    <name evidence="10" type="ORF">EG028_24995</name>
</gene>
<name>A0A3N4MAT9_9BACT</name>
<evidence type="ECO:0000256" key="3">
    <source>
        <dbReference type="PIRSR" id="PIRSR001220-1"/>
    </source>
</evidence>
<dbReference type="PANTHER" id="PTHR11707:SF28">
    <property type="entry name" value="60 KDA LYSOPHOSPHOLIPASE"/>
    <property type="match status" value="1"/>
</dbReference>
<dbReference type="RefSeq" id="WP_120519023.1">
    <property type="nucleotide sequence ID" value="NZ_QXZY01000015.1"/>
</dbReference>
<feature type="active site" description="O-isoaspartyl threonine intermediate" evidence="3">
    <location>
        <position position="39"/>
    </location>
</feature>
<dbReference type="PIRSF" id="PIRSF500176">
    <property type="entry name" value="L_ASNase"/>
    <property type="match status" value="1"/>
</dbReference>
<dbReference type="OrthoDB" id="9788068at2"/>
<dbReference type="NCBIfam" id="TIGR00520">
    <property type="entry name" value="asnASE_II"/>
    <property type="match status" value="1"/>
</dbReference>
<evidence type="ECO:0000256" key="4">
    <source>
        <dbReference type="PIRSR" id="PIRSR001220-2"/>
    </source>
</evidence>
<reference evidence="11" key="1">
    <citation type="submission" date="2018-11" db="EMBL/GenBank/DDBJ databases">
        <title>Chitinophaga lutea sp.nov., isolate from arsenic contaminated soil.</title>
        <authorList>
            <person name="Zong Y."/>
        </authorList>
    </citation>
    <scope>NUCLEOTIDE SEQUENCE [LARGE SCALE GENOMIC DNA]</scope>
    <source>
        <strain evidence="11">YLT18</strain>
    </source>
</reference>
<dbReference type="SMART" id="SM00870">
    <property type="entry name" value="Asparaginase"/>
    <property type="match status" value="1"/>
</dbReference>
<evidence type="ECO:0000256" key="7">
    <source>
        <dbReference type="SAM" id="SignalP"/>
    </source>
</evidence>
<evidence type="ECO:0000256" key="5">
    <source>
        <dbReference type="PROSITE-ProRule" id="PRU10099"/>
    </source>
</evidence>
<dbReference type="PRINTS" id="PR00139">
    <property type="entry name" value="ASNGLNASE"/>
</dbReference>
<dbReference type="Gene3D" id="3.40.50.1170">
    <property type="entry name" value="L-asparaginase, N-terminal domain"/>
    <property type="match status" value="1"/>
</dbReference>
<dbReference type="InterPro" id="IPR027473">
    <property type="entry name" value="L-asparaginase_C"/>
</dbReference>
<evidence type="ECO:0000259" key="9">
    <source>
        <dbReference type="Pfam" id="PF17763"/>
    </source>
</evidence>
<dbReference type="EC" id="3.5.1.1" evidence="10"/>
<keyword evidence="7" id="KW-0732">Signal</keyword>
<keyword evidence="11" id="KW-1185">Reference proteome</keyword>
<dbReference type="InterPro" id="IPR027474">
    <property type="entry name" value="L-asparaginase_N"/>
</dbReference>
<dbReference type="GO" id="GO:0006528">
    <property type="term" value="P:asparagine metabolic process"/>
    <property type="evidence" value="ECO:0007669"/>
    <property type="project" value="InterPro"/>
</dbReference>
<dbReference type="EMBL" id="RMBX01000015">
    <property type="protein sequence ID" value="RPD38527.1"/>
    <property type="molecule type" value="Genomic_DNA"/>
</dbReference>
<dbReference type="CDD" id="cd08964">
    <property type="entry name" value="L-asparaginase_II"/>
    <property type="match status" value="1"/>
</dbReference>
<evidence type="ECO:0000256" key="2">
    <source>
        <dbReference type="ARBA" id="ARBA00022801"/>
    </source>
</evidence>
<proteinExistence type="inferred from homology"/>
<feature type="chain" id="PRO_5017960467" evidence="7">
    <location>
        <begin position="24"/>
        <end position="355"/>
    </location>
</feature>
<dbReference type="InterPro" id="IPR036152">
    <property type="entry name" value="Asp/glu_Ase-like_sf"/>
</dbReference>
<dbReference type="AlphaFoldDB" id="A0A3N4MAT9"/>
<feature type="binding site" evidence="4">
    <location>
        <begin position="118"/>
        <end position="119"/>
    </location>
    <ligand>
        <name>substrate</name>
    </ligand>
</feature>
<dbReference type="InterPro" id="IPR037152">
    <property type="entry name" value="L-asparaginase_N_sf"/>
</dbReference>
<dbReference type="FunFam" id="3.40.50.1170:FF:000001">
    <property type="entry name" value="L-asparaginase 2"/>
    <property type="match status" value="1"/>
</dbReference>
<dbReference type="PIRSF" id="PIRSF001220">
    <property type="entry name" value="L-ASNase_gatD"/>
    <property type="match status" value="1"/>
</dbReference>
<evidence type="ECO:0000259" key="8">
    <source>
        <dbReference type="Pfam" id="PF00710"/>
    </source>
</evidence>
<evidence type="ECO:0000256" key="6">
    <source>
        <dbReference type="RuleBase" id="RU004456"/>
    </source>
</evidence>
<dbReference type="GO" id="GO:0004067">
    <property type="term" value="F:asparaginase activity"/>
    <property type="evidence" value="ECO:0007669"/>
    <property type="project" value="UniProtKB-UniRule"/>
</dbReference>
<dbReference type="InterPro" id="IPR004550">
    <property type="entry name" value="AsnASE_II"/>
</dbReference>
<dbReference type="PANTHER" id="PTHR11707">
    <property type="entry name" value="L-ASPARAGINASE"/>
    <property type="match status" value="1"/>
</dbReference>
<protein>
    <submittedName>
        <fullName evidence="10">Type II asparaginase</fullName>
        <ecNumber evidence="10">3.5.1.1</ecNumber>
    </submittedName>
</protein>
<feature type="active site" evidence="5">
    <location>
        <position position="39"/>
    </location>
</feature>
<feature type="domain" description="Asparaginase/glutaminase C-terminal" evidence="9">
    <location>
        <begin position="242"/>
        <end position="352"/>
    </location>
</feature>
<dbReference type="InterPro" id="IPR020827">
    <property type="entry name" value="Asparaginase/glutaminase_AS1"/>
</dbReference>
<dbReference type="InterPro" id="IPR040919">
    <property type="entry name" value="Asparaginase_C"/>
</dbReference>
<dbReference type="Proteomes" id="UP000279089">
    <property type="component" value="Unassembled WGS sequence"/>
</dbReference>
<comment type="caution">
    <text evidence="10">The sequence shown here is derived from an EMBL/GenBank/DDBJ whole genome shotgun (WGS) entry which is preliminary data.</text>
</comment>